<keyword evidence="13" id="KW-1185">Reference proteome</keyword>
<dbReference type="AlphaFoldDB" id="A0AA35W5F1"/>
<dbReference type="PROSITE" id="PS00039">
    <property type="entry name" value="DEAD_ATP_HELICASE"/>
    <property type="match status" value="1"/>
</dbReference>
<evidence type="ECO:0000256" key="9">
    <source>
        <dbReference type="SAM" id="MobiDB-lite"/>
    </source>
</evidence>
<evidence type="ECO:0000256" key="4">
    <source>
        <dbReference type="ARBA" id="ARBA00022806"/>
    </source>
</evidence>
<dbReference type="GO" id="GO:0003724">
    <property type="term" value="F:RNA helicase activity"/>
    <property type="evidence" value="ECO:0007669"/>
    <property type="project" value="UniProtKB-EC"/>
</dbReference>
<dbReference type="SMART" id="SM00487">
    <property type="entry name" value="DEXDc"/>
    <property type="match status" value="1"/>
</dbReference>
<protein>
    <recommendedName>
        <fullName evidence="1">RNA helicase</fullName>
        <ecNumber evidence="1">3.6.4.13</ecNumber>
    </recommendedName>
</protein>
<comment type="catalytic activity">
    <reaction evidence="6">
        <text>ATP + H2O = ADP + phosphate + H(+)</text>
        <dbReference type="Rhea" id="RHEA:13065"/>
        <dbReference type="ChEBI" id="CHEBI:15377"/>
        <dbReference type="ChEBI" id="CHEBI:15378"/>
        <dbReference type="ChEBI" id="CHEBI:30616"/>
        <dbReference type="ChEBI" id="CHEBI:43474"/>
        <dbReference type="ChEBI" id="CHEBI:456216"/>
        <dbReference type="EC" id="3.6.4.13"/>
    </reaction>
</comment>
<evidence type="ECO:0000313" key="13">
    <source>
        <dbReference type="Proteomes" id="UP001174909"/>
    </source>
</evidence>
<dbReference type="InterPro" id="IPR000629">
    <property type="entry name" value="RNA-helicase_DEAD-box_CS"/>
</dbReference>
<dbReference type="FunFam" id="3.40.50.300:FF:000397">
    <property type="entry name" value="Probable ATP-dependent RNA helicase DDX4"/>
    <property type="match status" value="1"/>
</dbReference>
<dbReference type="InterPro" id="IPR014001">
    <property type="entry name" value="Helicase_ATP-bd"/>
</dbReference>
<keyword evidence="4 8" id="KW-0347">Helicase</keyword>
<comment type="caution">
    <text evidence="12">The sequence shown here is derived from an EMBL/GenBank/DDBJ whole genome shotgun (WGS) entry which is preliminary data.</text>
</comment>
<evidence type="ECO:0000256" key="2">
    <source>
        <dbReference type="ARBA" id="ARBA00022741"/>
    </source>
</evidence>
<feature type="compositionally biased region" description="Pro residues" evidence="9">
    <location>
        <begin position="266"/>
        <end position="280"/>
    </location>
</feature>
<dbReference type="GO" id="GO:0005524">
    <property type="term" value="F:ATP binding"/>
    <property type="evidence" value="ECO:0007669"/>
    <property type="project" value="UniProtKB-KW"/>
</dbReference>
<feature type="compositionally biased region" description="Polar residues" evidence="9">
    <location>
        <begin position="58"/>
        <end position="69"/>
    </location>
</feature>
<dbReference type="InterPro" id="IPR027417">
    <property type="entry name" value="P-loop_NTPase"/>
</dbReference>
<gene>
    <name evidence="12" type="ORF">GBAR_LOCUS5594</name>
</gene>
<feature type="domain" description="DEAD-box RNA helicase Q" evidence="11">
    <location>
        <begin position="200"/>
        <end position="228"/>
    </location>
</feature>
<name>A0AA35W5F1_GEOBA</name>
<evidence type="ECO:0000256" key="7">
    <source>
        <dbReference type="PROSITE-ProRule" id="PRU00552"/>
    </source>
</evidence>
<dbReference type="Pfam" id="PF00270">
    <property type="entry name" value="DEAD"/>
    <property type="match status" value="1"/>
</dbReference>
<feature type="region of interest" description="Disordered" evidence="9">
    <location>
        <begin position="47"/>
        <end position="69"/>
    </location>
</feature>
<feature type="domain" description="Helicase ATP-binding" evidence="10">
    <location>
        <begin position="231"/>
        <end position="430"/>
    </location>
</feature>
<evidence type="ECO:0000313" key="12">
    <source>
        <dbReference type="EMBL" id="CAI8008079.1"/>
    </source>
</evidence>
<sequence>MFRLLAQARRSAVGMECARRSLSSSPSPAAGTPERVDDLLQRMSEELEGRSKREAVSDVQSSFKSTQHSNLAGTLSEGNVRQHRAANGAAGKEWGRTTRRENRWGEGEWGYRRGRRGSGKENWYGKGRERRNNASREIMREKTARLDVTTITTQQWNTPLPKSTREESELFGRVNTGINFDNYDRIPVEISGDNCPRPIVGFDECNFASMLQENVKLAQYFKPTPVQKHAVPIMMEGRDLMACAQTGSGKTAAYLFPIISSILSSGPPPQPPPPPLPSPPLLERNGYRDERQYPMGLVLVPTRELASQVHSEAVKYSYRSLIRPCVVYGGTSITTQMRDVARGCVLLVATPGRLVDFIERGRIGLDLCRHVVLDEADRMLDMGFEPQIRSVIERGSMPPVGERQTVMFSATFPREIRNLAQDFLSTPLFLAVGRVGSTSEDIQQVLMWVEEHEKIPTLIDILGKTDADPESCTLIFVQTKRTCDKLNDILYDKGFRCTSIHGIAANLSERVL</sequence>
<accession>A0AA35W5F1</accession>
<comment type="similarity">
    <text evidence="8">Belongs to the DEAD box helicase family.</text>
</comment>
<dbReference type="PROSITE" id="PS51192">
    <property type="entry name" value="HELICASE_ATP_BIND_1"/>
    <property type="match status" value="1"/>
</dbReference>
<reference evidence="12" key="1">
    <citation type="submission" date="2023-03" db="EMBL/GenBank/DDBJ databases">
        <authorList>
            <person name="Steffen K."/>
            <person name="Cardenas P."/>
        </authorList>
    </citation>
    <scope>NUCLEOTIDE SEQUENCE</scope>
</reference>
<dbReference type="SUPFAM" id="SSF52540">
    <property type="entry name" value="P-loop containing nucleoside triphosphate hydrolases"/>
    <property type="match status" value="2"/>
</dbReference>
<feature type="short sequence motif" description="Q motif" evidence="7">
    <location>
        <begin position="200"/>
        <end position="228"/>
    </location>
</feature>
<dbReference type="InterPro" id="IPR014014">
    <property type="entry name" value="RNA_helicase_DEAD_Q_motif"/>
</dbReference>
<evidence type="ECO:0000259" key="10">
    <source>
        <dbReference type="PROSITE" id="PS51192"/>
    </source>
</evidence>
<keyword evidence="5 8" id="KW-0067">ATP-binding</keyword>
<dbReference type="PROSITE" id="PS51195">
    <property type="entry name" value="Q_MOTIF"/>
    <property type="match status" value="1"/>
</dbReference>
<dbReference type="PANTHER" id="PTHR47958">
    <property type="entry name" value="ATP-DEPENDENT RNA HELICASE DBP3"/>
    <property type="match status" value="1"/>
</dbReference>
<dbReference type="GO" id="GO:0003676">
    <property type="term" value="F:nucleic acid binding"/>
    <property type="evidence" value="ECO:0007669"/>
    <property type="project" value="InterPro"/>
</dbReference>
<keyword evidence="2 8" id="KW-0547">Nucleotide-binding</keyword>
<dbReference type="EMBL" id="CASHTH010000815">
    <property type="protein sequence ID" value="CAI8008079.1"/>
    <property type="molecule type" value="Genomic_DNA"/>
</dbReference>
<evidence type="ECO:0000256" key="3">
    <source>
        <dbReference type="ARBA" id="ARBA00022801"/>
    </source>
</evidence>
<dbReference type="EC" id="3.6.4.13" evidence="1"/>
<feature type="compositionally biased region" description="Basic and acidic residues" evidence="9">
    <location>
        <begin position="47"/>
        <end position="56"/>
    </location>
</feature>
<dbReference type="Proteomes" id="UP001174909">
    <property type="component" value="Unassembled WGS sequence"/>
</dbReference>
<dbReference type="Gene3D" id="3.40.50.300">
    <property type="entry name" value="P-loop containing nucleotide triphosphate hydrolases"/>
    <property type="match status" value="2"/>
</dbReference>
<dbReference type="GO" id="GO:0016787">
    <property type="term" value="F:hydrolase activity"/>
    <property type="evidence" value="ECO:0007669"/>
    <property type="project" value="UniProtKB-KW"/>
</dbReference>
<keyword evidence="3 8" id="KW-0378">Hydrolase</keyword>
<organism evidence="12 13">
    <name type="scientific">Geodia barretti</name>
    <name type="common">Barrett's horny sponge</name>
    <dbReference type="NCBI Taxonomy" id="519541"/>
    <lineage>
        <taxon>Eukaryota</taxon>
        <taxon>Metazoa</taxon>
        <taxon>Porifera</taxon>
        <taxon>Demospongiae</taxon>
        <taxon>Heteroscleromorpha</taxon>
        <taxon>Tetractinellida</taxon>
        <taxon>Astrophorina</taxon>
        <taxon>Geodiidae</taxon>
        <taxon>Geodia</taxon>
    </lineage>
</organism>
<evidence type="ECO:0000256" key="8">
    <source>
        <dbReference type="RuleBase" id="RU000492"/>
    </source>
</evidence>
<evidence type="ECO:0000259" key="11">
    <source>
        <dbReference type="PROSITE" id="PS51195"/>
    </source>
</evidence>
<proteinExistence type="inferred from homology"/>
<evidence type="ECO:0000256" key="5">
    <source>
        <dbReference type="ARBA" id="ARBA00022840"/>
    </source>
</evidence>
<feature type="region of interest" description="Disordered" evidence="9">
    <location>
        <begin position="266"/>
        <end position="285"/>
    </location>
</feature>
<evidence type="ECO:0000256" key="1">
    <source>
        <dbReference type="ARBA" id="ARBA00012552"/>
    </source>
</evidence>
<dbReference type="InterPro" id="IPR011545">
    <property type="entry name" value="DEAD/DEAH_box_helicase_dom"/>
</dbReference>
<evidence type="ECO:0000256" key="6">
    <source>
        <dbReference type="ARBA" id="ARBA00047984"/>
    </source>
</evidence>